<dbReference type="InterPro" id="IPR001943">
    <property type="entry name" value="UVR_dom"/>
</dbReference>
<reference evidence="6 7" key="1">
    <citation type="journal article" date="2015" name="Genome Biol. Evol.">
        <title>Comparative Genomics of Listeria Sensu Lato: Genus-Wide Differences in Evolutionary Dynamics and the Progressive Gain of Complex, Potentially Pathogenicity-Related Traits through Lateral Gene Transfer.</title>
        <authorList>
            <person name="Chiara M."/>
            <person name="Caruso M."/>
            <person name="D'Erchia A.M."/>
            <person name="Manzari C."/>
            <person name="Fraccalvieri R."/>
            <person name="Goffredo E."/>
            <person name="Latorre L."/>
            <person name="Miccolupo A."/>
            <person name="Padalino I."/>
            <person name="Santagada G."/>
            <person name="Chiocco D."/>
            <person name="Pesole G."/>
            <person name="Horner D.S."/>
            <person name="Parisi A."/>
        </authorList>
    </citation>
    <scope>NUCLEOTIDE SEQUENCE [LARGE SCALE GENOMIC DNA]</scope>
    <source>
        <strain evidence="6 7">1991</strain>
    </source>
</reference>
<accession>A0A0J8G7L0</accession>
<dbReference type="EMBL" id="AZHO01000025">
    <property type="protein sequence ID" value="KMT58620.1"/>
    <property type="molecule type" value="Genomic_DNA"/>
</dbReference>
<feature type="domain" description="UVR" evidence="5">
    <location>
        <begin position="125"/>
        <end position="160"/>
    </location>
</feature>
<organism evidence="6 7">
    <name type="scientific">Listeria fleischmannii 1991</name>
    <dbReference type="NCBI Taxonomy" id="1430899"/>
    <lineage>
        <taxon>Bacteria</taxon>
        <taxon>Bacillati</taxon>
        <taxon>Bacillota</taxon>
        <taxon>Bacilli</taxon>
        <taxon>Bacillales</taxon>
        <taxon>Listeriaceae</taxon>
        <taxon>Listeria</taxon>
    </lineage>
</organism>
<evidence type="ECO:0000256" key="3">
    <source>
        <dbReference type="ARBA" id="ARBA00022833"/>
    </source>
</evidence>
<protein>
    <recommendedName>
        <fullName evidence="5">UVR domain-containing protein</fullName>
    </recommendedName>
</protein>
<evidence type="ECO:0000256" key="4">
    <source>
        <dbReference type="SAM" id="Coils"/>
    </source>
</evidence>
<sequence>MLCEKCGKNEAVKRIQELHADGTMSVFYLCENCAIEDEMEQMDAINGLALEFLSLLEEATSKSNLRCTNCGLEYSTFQETKRLMCAECYTSFIEQLAPTLRKVQNGHTRHIGKVPKAFQEEADAALILEELTEQLQKMVEMERFEEAARLRDQIRDLKSRKGNLDGESE</sequence>
<keyword evidence="1" id="KW-0479">Metal-binding</keyword>
<dbReference type="Gene3D" id="2.20.25.10">
    <property type="match status" value="1"/>
</dbReference>
<dbReference type="GO" id="GO:0005507">
    <property type="term" value="F:copper ion binding"/>
    <property type="evidence" value="ECO:0007669"/>
    <property type="project" value="TreeGrafter"/>
</dbReference>
<dbReference type="Proteomes" id="UP000052258">
    <property type="component" value="Unassembled WGS sequence"/>
</dbReference>
<dbReference type="Pfam" id="PF02151">
    <property type="entry name" value="UVR"/>
    <property type="match status" value="1"/>
</dbReference>
<dbReference type="GO" id="GO:1990170">
    <property type="term" value="P:stress response to cadmium ion"/>
    <property type="evidence" value="ECO:0007669"/>
    <property type="project" value="TreeGrafter"/>
</dbReference>
<dbReference type="PANTHER" id="PTHR38430:SF1">
    <property type="entry name" value="PROTEIN-ARGININE KINASE ACTIVATOR PROTEIN"/>
    <property type="match status" value="1"/>
</dbReference>
<dbReference type="PIRSF" id="PIRSF015034">
    <property type="entry name" value="YacH"/>
    <property type="match status" value="1"/>
</dbReference>
<dbReference type="Gene3D" id="4.10.860.10">
    <property type="entry name" value="UVR domain"/>
    <property type="match status" value="1"/>
</dbReference>
<feature type="coiled-coil region" evidence="4">
    <location>
        <begin position="128"/>
        <end position="167"/>
    </location>
</feature>
<dbReference type="InterPro" id="IPR025542">
    <property type="entry name" value="YacH"/>
</dbReference>
<evidence type="ECO:0000259" key="5">
    <source>
        <dbReference type="PROSITE" id="PS50151"/>
    </source>
</evidence>
<keyword evidence="7" id="KW-1185">Reference proteome</keyword>
<dbReference type="PATRIC" id="fig|1430899.3.peg.2082"/>
<keyword evidence="4" id="KW-0175">Coiled coil</keyword>
<evidence type="ECO:0000256" key="1">
    <source>
        <dbReference type="ARBA" id="ARBA00022723"/>
    </source>
</evidence>
<comment type="caution">
    <text evidence="6">The sequence shown here is derived from an EMBL/GenBank/DDBJ whole genome shotgun (WGS) entry which is preliminary data.</text>
</comment>
<dbReference type="GO" id="GO:1990169">
    <property type="term" value="P:stress response to copper ion"/>
    <property type="evidence" value="ECO:0007669"/>
    <property type="project" value="TreeGrafter"/>
</dbReference>
<dbReference type="GO" id="GO:0008270">
    <property type="term" value="F:zinc ion binding"/>
    <property type="evidence" value="ECO:0007669"/>
    <property type="project" value="UniProtKB-KW"/>
</dbReference>
<dbReference type="GO" id="GO:0006351">
    <property type="term" value="P:DNA-templated transcription"/>
    <property type="evidence" value="ECO:0007669"/>
    <property type="project" value="InterPro"/>
</dbReference>
<dbReference type="SUPFAM" id="SSF57783">
    <property type="entry name" value="Zinc beta-ribbon"/>
    <property type="match status" value="1"/>
</dbReference>
<evidence type="ECO:0000256" key="2">
    <source>
        <dbReference type="ARBA" id="ARBA00022771"/>
    </source>
</evidence>
<keyword evidence="3" id="KW-0862">Zinc</keyword>
<dbReference type="GO" id="GO:0046870">
    <property type="term" value="F:cadmium ion binding"/>
    <property type="evidence" value="ECO:0007669"/>
    <property type="project" value="TreeGrafter"/>
</dbReference>
<dbReference type="InterPro" id="IPR001222">
    <property type="entry name" value="Znf_TFIIS"/>
</dbReference>
<dbReference type="AlphaFoldDB" id="A0A0J8G7L0"/>
<dbReference type="GO" id="GO:0050897">
    <property type="term" value="F:cobalt ion binding"/>
    <property type="evidence" value="ECO:0007669"/>
    <property type="project" value="TreeGrafter"/>
</dbReference>
<proteinExistence type="predicted"/>
<dbReference type="GO" id="GO:0003676">
    <property type="term" value="F:nucleic acid binding"/>
    <property type="evidence" value="ECO:0007669"/>
    <property type="project" value="InterPro"/>
</dbReference>
<evidence type="ECO:0000313" key="6">
    <source>
        <dbReference type="EMBL" id="KMT58620.1"/>
    </source>
</evidence>
<keyword evidence="2" id="KW-0863">Zinc-finger</keyword>
<dbReference type="RefSeq" id="WP_007477503.1">
    <property type="nucleotide sequence ID" value="NZ_KQ130618.1"/>
</dbReference>
<evidence type="ECO:0000313" key="7">
    <source>
        <dbReference type="Proteomes" id="UP000052258"/>
    </source>
</evidence>
<dbReference type="PANTHER" id="PTHR38430">
    <property type="entry name" value="PROTEIN-ARGININE KINASE ACTIVATOR PROTEIN"/>
    <property type="match status" value="1"/>
</dbReference>
<name>A0A0J8G7L0_9LIST</name>
<dbReference type="PROSITE" id="PS50151">
    <property type="entry name" value="UVR"/>
    <property type="match status" value="1"/>
</dbReference>
<dbReference type="InterPro" id="IPR036876">
    <property type="entry name" value="UVR_dom_sf"/>
</dbReference>
<dbReference type="OrthoDB" id="9788704at2"/>
<gene>
    <name evidence="6" type="ORF">X560_2032</name>
</gene>
<dbReference type="Pfam" id="PF01096">
    <property type="entry name" value="Zn_ribbon_TFIIS"/>
    <property type="match status" value="1"/>
</dbReference>
<dbReference type="SUPFAM" id="SSF46600">
    <property type="entry name" value="C-terminal UvrC-binding domain of UvrB"/>
    <property type="match status" value="1"/>
</dbReference>